<comment type="similarity">
    <text evidence="1">Belongs to the peptidase C40 family.</text>
</comment>
<dbReference type="InterPro" id="IPR000064">
    <property type="entry name" value="NLP_P60_dom"/>
</dbReference>
<evidence type="ECO:0000256" key="2">
    <source>
        <dbReference type="ARBA" id="ARBA00022670"/>
    </source>
</evidence>
<keyword evidence="2" id="KW-0645">Protease</keyword>
<dbReference type="Proteomes" id="UP000808906">
    <property type="component" value="Unassembled WGS sequence"/>
</dbReference>
<evidence type="ECO:0000313" key="10">
    <source>
        <dbReference type="Proteomes" id="UP000603463"/>
    </source>
</evidence>
<sequence>MVTAVVVIFSDEEDCDPASGDGGSIAAAGSLVKPTKSNETTDTSGFGARWGTEHKGIDRAGPVGTPIYAFTDGRVVESGPASGFGNWIVIDHEIDGKVYSTVYGHMFDDGLMVKAGDHVRAGQQIAVIGNAGQSTGAHLHFEVWDGGRLPDGVGNAVNPQSWIDQASEPGETTAPSTPPVGEDGGGFGGFNNRQMAIAKQIVAVGEVMGVPDQGAIVALATASQESGFRMYANDGTDPRLQPDQKDVSRSLEFPHDAVGRDHGSVNQFQQQYPWWGTLEELMDSATASRKFFEALLKIPGWESMPVTVAAQSVQNSMYPDYYADDEPIARQLHAQFKGAGANLTPAELASITEGGAITVADGGSSSCGDPVPGPGTSGGSGPSSDFGRAVIEAASRWIGTPYVWGGGDQNGPTDGGFDCSGLTLYAIYQASGGRISLPHFTGSNANPGQLNDASGQEVQFSAKQPGDLIFFGPASETHHVGIYYGVKDGQEMLLHAPQSGETVTIAPLSGMSNEQMHVRRFGSSPAVKEIP</sequence>
<dbReference type="Pfam" id="PF00877">
    <property type="entry name" value="NLPC_P60"/>
    <property type="match status" value="1"/>
</dbReference>
<dbReference type="InterPro" id="IPR050570">
    <property type="entry name" value="Cell_wall_metabolism_enzyme"/>
</dbReference>
<dbReference type="PANTHER" id="PTHR21666:SF270">
    <property type="entry name" value="MUREIN HYDROLASE ACTIVATOR ENVC"/>
    <property type="match status" value="1"/>
</dbReference>
<dbReference type="AlphaFoldDB" id="A0A9Q4ZS41"/>
<dbReference type="Gene3D" id="2.70.70.10">
    <property type="entry name" value="Glucose Permease (Domain IIA)"/>
    <property type="match status" value="1"/>
</dbReference>
<dbReference type="SUPFAM" id="SSF54001">
    <property type="entry name" value="Cysteine proteinases"/>
    <property type="match status" value="1"/>
</dbReference>
<evidence type="ECO:0000256" key="1">
    <source>
        <dbReference type="ARBA" id="ARBA00007074"/>
    </source>
</evidence>
<dbReference type="PANTHER" id="PTHR21666">
    <property type="entry name" value="PEPTIDASE-RELATED"/>
    <property type="match status" value="1"/>
</dbReference>
<dbReference type="InterPro" id="IPR038765">
    <property type="entry name" value="Papain-like_cys_pep_sf"/>
</dbReference>
<evidence type="ECO:0000256" key="4">
    <source>
        <dbReference type="ARBA" id="ARBA00022807"/>
    </source>
</evidence>
<feature type="region of interest" description="Disordered" evidence="5">
    <location>
        <begin position="33"/>
        <end position="53"/>
    </location>
</feature>
<dbReference type="InterPro" id="IPR011055">
    <property type="entry name" value="Dup_hybrid_motif"/>
</dbReference>
<reference evidence="7" key="1">
    <citation type="submission" date="2019-11" db="EMBL/GenBank/DDBJ databases">
        <title>Spread of Macrolides and rifampicin resistant Rhodococcus equi in clinical isolates in the USA.</title>
        <authorList>
            <person name="Alvarez-Narvaez S."/>
            <person name="Huber L."/>
            <person name="Cohen N.D."/>
            <person name="Slovis N."/>
            <person name="Greiter M."/>
            <person name="Giguere S."/>
            <person name="Hart K."/>
        </authorList>
    </citation>
    <scope>NUCLEOTIDE SEQUENCE</scope>
    <source>
        <strain evidence="7">Lh_17</strain>
    </source>
</reference>
<proteinExistence type="inferred from homology"/>
<organism evidence="8 10">
    <name type="scientific">Rhodococcus hoagii</name>
    <name type="common">Corynebacterium equii</name>
    <dbReference type="NCBI Taxonomy" id="43767"/>
    <lineage>
        <taxon>Bacteria</taxon>
        <taxon>Bacillati</taxon>
        <taxon>Actinomycetota</taxon>
        <taxon>Actinomycetes</taxon>
        <taxon>Mycobacteriales</taxon>
        <taxon>Nocardiaceae</taxon>
        <taxon>Prescottella</taxon>
    </lineage>
</organism>
<dbReference type="Proteomes" id="UP000608063">
    <property type="component" value="Unassembled WGS sequence"/>
</dbReference>
<evidence type="ECO:0000256" key="5">
    <source>
        <dbReference type="SAM" id="MobiDB-lite"/>
    </source>
</evidence>
<gene>
    <name evidence="7" type="ORF">GS441_26725</name>
    <name evidence="8" type="ORF">GS882_28205</name>
    <name evidence="9" type="ORF">GS947_21910</name>
</gene>
<feature type="region of interest" description="Disordered" evidence="5">
    <location>
        <begin position="361"/>
        <end position="384"/>
    </location>
</feature>
<name>A0A9Q4ZS41_RHOHA</name>
<dbReference type="SUPFAM" id="SSF51261">
    <property type="entry name" value="Duplicated hybrid motif"/>
    <property type="match status" value="1"/>
</dbReference>
<dbReference type="GO" id="GO:0004222">
    <property type="term" value="F:metalloendopeptidase activity"/>
    <property type="evidence" value="ECO:0007669"/>
    <property type="project" value="TreeGrafter"/>
</dbReference>
<dbReference type="CDD" id="cd12797">
    <property type="entry name" value="M23_peptidase"/>
    <property type="match status" value="1"/>
</dbReference>
<dbReference type="GO" id="GO:0008234">
    <property type="term" value="F:cysteine-type peptidase activity"/>
    <property type="evidence" value="ECO:0007669"/>
    <property type="project" value="UniProtKB-KW"/>
</dbReference>
<evidence type="ECO:0000313" key="7">
    <source>
        <dbReference type="EMBL" id="MBM4568873.1"/>
    </source>
</evidence>
<dbReference type="EMBL" id="WVDC01000017">
    <property type="protein sequence ID" value="NKW44142.1"/>
    <property type="molecule type" value="Genomic_DNA"/>
</dbReference>
<dbReference type="PROSITE" id="PS51935">
    <property type="entry name" value="NLPC_P60"/>
    <property type="match status" value="1"/>
</dbReference>
<protein>
    <submittedName>
        <fullName evidence="8">Peptidoglycan DD-metalloendopeptidase family protein</fullName>
    </submittedName>
</protein>
<reference evidence="8" key="2">
    <citation type="journal article" date="2020" name="Environ. Microbiol.">
        <title>The novel and transferable erm(51) gene confers Macrolides, Lincosamides, and Streptogramins B (MLSB) resistance to clonal Rhodococcus equi in the environment.</title>
        <authorList>
            <person name="Huber L."/>
            <person name="Giguere S."/>
            <person name="Slovis N.M."/>
            <person name="Alvarez-Narvaez S."/>
            <person name="Hart K.A."/>
            <person name="Greiter M."/>
            <person name="Morris E.R.A."/>
            <person name="Cohen N.D."/>
        </authorList>
    </citation>
    <scope>NUCLEOTIDE SEQUENCE</scope>
    <source>
        <strain evidence="8">Lh_116_1</strain>
        <strain evidence="9">Lh_16_1</strain>
    </source>
</reference>
<dbReference type="EMBL" id="WVBC01000044">
    <property type="protein sequence ID" value="NKT81909.1"/>
    <property type="molecule type" value="Genomic_DNA"/>
</dbReference>
<dbReference type="InterPro" id="IPR016047">
    <property type="entry name" value="M23ase_b-sheet_dom"/>
</dbReference>
<evidence type="ECO:0000313" key="8">
    <source>
        <dbReference type="EMBL" id="NKT81909.1"/>
    </source>
</evidence>
<dbReference type="Gene3D" id="3.90.1720.10">
    <property type="entry name" value="endopeptidase domain like (from Nostoc punctiforme)"/>
    <property type="match status" value="1"/>
</dbReference>
<feature type="region of interest" description="Disordered" evidence="5">
    <location>
        <begin position="163"/>
        <end position="186"/>
    </location>
</feature>
<dbReference type="Pfam" id="PF01551">
    <property type="entry name" value="Peptidase_M23"/>
    <property type="match status" value="1"/>
</dbReference>
<evidence type="ECO:0000313" key="9">
    <source>
        <dbReference type="EMBL" id="NKW44142.1"/>
    </source>
</evidence>
<dbReference type="EMBL" id="WUXR01000025">
    <property type="protein sequence ID" value="MBM4568873.1"/>
    <property type="molecule type" value="Genomic_DNA"/>
</dbReference>
<dbReference type="GO" id="GO:0006508">
    <property type="term" value="P:proteolysis"/>
    <property type="evidence" value="ECO:0007669"/>
    <property type="project" value="UniProtKB-KW"/>
</dbReference>
<accession>A0A9Q4ZS41</accession>
<feature type="compositionally biased region" description="Polar residues" evidence="5">
    <location>
        <begin position="35"/>
        <end position="44"/>
    </location>
</feature>
<evidence type="ECO:0000259" key="6">
    <source>
        <dbReference type="PROSITE" id="PS51935"/>
    </source>
</evidence>
<comment type="caution">
    <text evidence="8">The sequence shown here is derived from an EMBL/GenBank/DDBJ whole genome shotgun (WGS) entry which is preliminary data.</text>
</comment>
<keyword evidence="4" id="KW-0788">Thiol protease</keyword>
<feature type="domain" description="NlpC/P60" evidence="6">
    <location>
        <begin position="384"/>
        <end position="528"/>
    </location>
</feature>
<dbReference type="Proteomes" id="UP000603463">
    <property type="component" value="Unassembled WGS sequence"/>
</dbReference>
<evidence type="ECO:0000256" key="3">
    <source>
        <dbReference type="ARBA" id="ARBA00022801"/>
    </source>
</evidence>
<keyword evidence="3" id="KW-0378">Hydrolase</keyword>